<name>A0ABY5ZPF8_9BACT</name>
<feature type="domain" description="Glycosyltransferase 2-like" evidence="1">
    <location>
        <begin position="9"/>
        <end position="115"/>
    </location>
</feature>
<gene>
    <name evidence="2" type="ORF">L9S41_18140</name>
</gene>
<dbReference type="InterPro" id="IPR001173">
    <property type="entry name" value="Glyco_trans_2-like"/>
</dbReference>
<organism evidence="2 3">
    <name type="scientific">Geoalkalibacter halelectricus</name>
    <dbReference type="NCBI Taxonomy" id="2847045"/>
    <lineage>
        <taxon>Bacteria</taxon>
        <taxon>Pseudomonadati</taxon>
        <taxon>Thermodesulfobacteriota</taxon>
        <taxon>Desulfuromonadia</taxon>
        <taxon>Desulfuromonadales</taxon>
        <taxon>Geoalkalibacteraceae</taxon>
        <taxon>Geoalkalibacter</taxon>
    </lineage>
</organism>
<accession>A0ABY5ZPF8</accession>
<dbReference type="RefSeq" id="WP_260747931.1">
    <property type="nucleotide sequence ID" value="NZ_CP092109.1"/>
</dbReference>
<dbReference type="EMBL" id="CP092109">
    <property type="protein sequence ID" value="UWZ79579.1"/>
    <property type="molecule type" value="Genomic_DNA"/>
</dbReference>
<dbReference type="InterPro" id="IPR029044">
    <property type="entry name" value="Nucleotide-diphossugar_trans"/>
</dbReference>
<evidence type="ECO:0000313" key="2">
    <source>
        <dbReference type="EMBL" id="UWZ79579.1"/>
    </source>
</evidence>
<evidence type="ECO:0000313" key="3">
    <source>
        <dbReference type="Proteomes" id="UP001060414"/>
    </source>
</evidence>
<dbReference type="PANTHER" id="PTHR43685:SF11">
    <property type="entry name" value="GLYCOSYLTRANSFERASE TAGX-RELATED"/>
    <property type="match status" value="1"/>
</dbReference>
<dbReference type="Proteomes" id="UP001060414">
    <property type="component" value="Chromosome"/>
</dbReference>
<reference evidence="2" key="1">
    <citation type="journal article" date="2022" name="Environ. Microbiol.">
        <title>Geoalkalibacter halelectricus SAP #1 sp. nov. possessing extracellular electron transfer and mineral#reducing capabilities from a haloalkaline environment.</title>
        <authorList>
            <person name="Yadav S."/>
            <person name="Singh R."/>
            <person name="Sundharam S.S."/>
            <person name="Chaudhary S."/>
            <person name="Krishnamurthi S."/>
            <person name="Patil S.A."/>
        </authorList>
    </citation>
    <scope>NUCLEOTIDE SEQUENCE</scope>
    <source>
        <strain evidence="2">SAP-1</strain>
    </source>
</reference>
<dbReference type="InterPro" id="IPR050834">
    <property type="entry name" value="Glycosyltransf_2"/>
</dbReference>
<dbReference type="Pfam" id="PF00535">
    <property type="entry name" value="Glycos_transf_2"/>
    <property type="match status" value="1"/>
</dbReference>
<evidence type="ECO:0000259" key="1">
    <source>
        <dbReference type="Pfam" id="PF00535"/>
    </source>
</evidence>
<protein>
    <submittedName>
        <fullName evidence="2">Glycosyltransferase family 2 protein</fullName>
    </submittedName>
</protein>
<sequence>MSQDNPFFSVVIPVYNKEPYIARSIHSVLNQTFSDFELIVVCDPSTDNSNAEVEKFTDPRIRVFYRDEPGPGGYAARNLGIEKANGEWISFLDADDIYYPEHLMKIFDLSKAYPDVKLLSSSKFIEQDGRVEVDIFSLIQSEKKKDFTFKDYLRLSFLHDKPFNTNSIVIHNTVLAKDIKVFPDGRAFRSGDLYAWVKLIYLSKFFAWSGHIGSHTYKDIIGVSKTNTPSMILNVNMVNELSAGCSEEELLWLKRYANRLIKTAYFEQRLSLKKAEMSLFKALYWRNNFKYCLFWSILSLLPYNSIEVLRKLKGRLRFLLLQI</sequence>
<dbReference type="SUPFAM" id="SSF53448">
    <property type="entry name" value="Nucleotide-diphospho-sugar transferases"/>
    <property type="match status" value="1"/>
</dbReference>
<dbReference type="PANTHER" id="PTHR43685">
    <property type="entry name" value="GLYCOSYLTRANSFERASE"/>
    <property type="match status" value="1"/>
</dbReference>
<keyword evidence="3" id="KW-1185">Reference proteome</keyword>
<dbReference type="Gene3D" id="3.90.550.10">
    <property type="entry name" value="Spore Coat Polysaccharide Biosynthesis Protein SpsA, Chain A"/>
    <property type="match status" value="1"/>
</dbReference>
<proteinExistence type="predicted"/>
<dbReference type="CDD" id="cd00761">
    <property type="entry name" value="Glyco_tranf_GTA_type"/>
    <property type="match status" value="1"/>
</dbReference>